<name>A0AB74UTV9_9GAMM</name>
<feature type="domain" description="X-Tfes XVIPCD" evidence="2">
    <location>
        <begin position="722"/>
        <end position="823"/>
    </location>
</feature>
<dbReference type="AlphaFoldDB" id="A0AB74UTV9"/>
<protein>
    <submittedName>
        <fullName evidence="3">XVIPCD domain-containing protein</fullName>
    </submittedName>
</protein>
<feature type="compositionally biased region" description="Polar residues" evidence="1">
    <location>
        <begin position="810"/>
        <end position="832"/>
    </location>
</feature>
<accession>A0AB74UTV9</accession>
<gene>
    <name evidence="3" type="ORF">ACFYG5_16275</name>
</gene>
<dbReference type="EMBL" id="CP170721">
    <property type="protein sequence ID" value="XIA18101.1"/>
    <property type="molecule type" value="Genomic_DNA"/>
</dbReference>
<feature type="compositionally biased region" description="Low complexity" evidence="1">
    <location>
        <begin position="834"/>
        <end position="851"/>
    </location>
</feature>
<organism evidence="3">
    <name type="scientific">Rhodanobacter sp. FW102-FHT14D07</name>
    <dbReference type="NCBI Taxonomy" id="3351462"/>
    <lineage>
        <taxon>Bacteria</taxon>
        <taxon>Pseudomonadati</taxon>
        <taxon>Pseudomonadota</taxon>
        <taxon>Gammaproteobacteria</taxon>
        <taxon>Lysobacterales</taxon>
        <taxon>Rhodanobacteraceae</taxon>
        <taxon>Rhodanobacter</taxon>
    </lineage>
</organism>
<reference evidence="3" key="1">
    <citation type="submission" date="2024-10" db="EMBL/GenBank/DDBJ databases">
        <authorList>
            <person name="Lesea H.P."/>
            <person name="Kuehl J.V."/>
            <person name="Chandonia J.-M."/>
        </authorList>
    </citation>
    <scope>NUCLEOTIDE SEQUENCE</scope>
    <source>
        <strain evidence="3">FW102-FHT14D07</strain>
    </source>
</reference>
<proteinExistence type="predicted"/>
<evidence type="ECO:0000259" key="2">
    <source>
        <dbReference type="Pfam" id="PF20410"/>
    </source>
</evidence>
<dbReference type="RefSeq" id="WP_395120785.1">
    <property type="nucleotide sequence ID" value="NZ_CP170721.1"/>
</dbReference>
<sequence>MTDYSRQIDQIKAAQSLDDIRAVAKAFPVQARSEGAILYSGKVGEVRSEVIAKELAHKTGLSIINDTPRAQFLGSKRVYDAIADSTQRILKEQGIPLDQVEKSSWDFLYGNGKAPPDSPFSVKNSLWGEASAEFAGSVRGHVVVVASAANVERVLGQAEIPVILHVDQASSLAGRPLSSWQALNARDGMKAVVTELQTPFVDAAKKGIFALPDGPAGEVTQVAVSREAATTLRLDGSRFVGAAALSDAGFVRAPLAPPAPAATIVSAEPIAMAEAGARGLSPGLMRSAGIVPAAAVVYDATTTGSRVSGLRQQGNLTGAQSEAMHFAGRNLGAFGGAMLGAQVLGMAGSETGPFDLLIGTAGAIGGAIGGSKLADAYDQHAIYNQTDPQGMTWHLDPDQPGRGWTREVATGEPAPRAAVYGMDGLSGQPARTVHADPALAQRLTYQASNRAVELSLDYAPTPRDPFRQPASPHDTPSVGQDAPWIRDAQTRAWSRHVTDQILEHGLTRSHDEVASSTRAAQLDQAAAQTIVANLAQSRHAIAQRYQAVYERSGWQQFGPVPQAIAEARDTPATTLRASDGHAYTRDDAGQWSTPGRLFGRNLADGPVRQELDATLQAQRASLAAAQERQSPAHAAVPTASAKPADANAVINKTFSPAVREALHRMNRMIEALDNPDPTVLRKEIEPFAHSAAGRAFFAQGQARLAHENALAGPPSPRDPREWGHPDHSLNQSIRKQLIDLHARAGIYPSGARIDPLTAAVALHARERGMPRVDRLEFGADQQGILASQGHRGPLDNVLAPPSMIDVQQAMQTPPAQSYQQMEQVTARPQVQRDQVMQQLAQPQQQGQSMGR</sequence>
<evidence type="ECO:0000256" key="1">
    <source>
        <dbReference type="SAM" id="MobiDB-lite"/>
    </source>
</evidence>
<feature type="region of interest" description="Disordered" evidence="1">
    <location>
        <begin position="459"/>
        <end position="481"/>
    </location>
</feature>
<evidence type="ECO:0000313" key="3">
    <source>
        <dbReference type="EMBL" id="XIA18101.1"/>
    </source>
</evidence>
<feature type="region of interest" description="Disordered" evidence="1">
    <location>
        <begin position="810"/>
        <end position="851"/>
    </location>
</feature>
<dbReference type="InterPro" id="IPR046519">
    <property type="entry name" value="X-Tfes_XVIPCD"/>
</dbReference>
<dbReference type="Pfam" id="PF20410">
    <property type="entry name" value="X-Tfes_XVIPCD"/>
    <property type="match status" value="1"/>
</dbReference>